<reference evidence="1 2" key="1">
    <citation type="submission" date="2019-03" db="EMBL/GenBank/DDBJ databases">
        <title>Deep-cultivation of Planctomycetes and their phenomic and genomic characterization uncovers novel biology.</title>
        <authorList>
            <person name="Wiegand S."/>
            <person name="Jogler M."/>
            <person name="Boedeker C."/>
            <person name="Pinto D."/>
            <person name="Vollmers J."/>
            <person name="Rivas-Marin E."/>
            <person name="Kohn T."/>
            <person name="Peeters S.H."/>
            <person name="Heuer A."/>
            <person name="Rast P."/>
            <person name="Oberbeckmann S."/>
            <person name="Bunk B."/>
            <person name="Jeske O."/>
            <person name="Meyerdierks A."/>
            <person name="Storesund J.E."/>
            <person name="Kallscheuer N."/>
            <person name="Luecker S."/>
            <person name="Lage O.M."/>
            <person name="Pohl T."/>
            <person name="Merkel B.J."/>
            <person name="Hornburger P."/>
            <person name="Mueller R.-W."/>
            <person name="Bruemmer F."/>
            <person name="Labrenz M."/>
            <person name="Spormann A.M."/>
            <person name="Op den Camp H."/>
            <person name="Overmann J."/>
            <person name="Amann R."/>
            <person name="Jetten M.S.M."/>
            <person name="Mascher T."/>
            <person name="Medema M.H."/>
            <person name="Devos D.P."/>
            <person name="Kaster A.-K."/>
            <person name="Ovreas L."/>
            <person name="Rohde M."/>
            <person name="Galperin M.Y."/>
            <person name="Jogler C."/>
        </authorList>
    </citation>
    <scope>NUCLEOTIDE SEQUENCE [LARGE SCALE GENOMIC DNA]</scope>
    <source>
        <strain evidence="1 2">Enr17</strain>
    </source>
</reference>
<dbReference type="AlphaFoldDB" id="A0A518IAZ4"/>
<gene>
    <name evidence="1" type="ORF">Enr17x_23210</name>
</gene>
<dbReference type="RefSeq" id="WP_145308680.1">
    <property type="nucleotide sequence ID" value="NZ_CP037452.1"/>
</dbReference>
<evidence type="ECO:0000313" key="1">
    <source>
        <dbReference type="EMBL" id="QDV50283.1"/>
    </source>
</evidence>
<dbReference type="OrthoDB" id="257102at2"/>
<sequence length="199" mass="23030">MGTDITAFVEKKFRDESPGFSGRPEEPPWILGRFWMGRDYDLFDALANGRSDRLDPAEVDRHALIPPRGIPRDLSYEVALEYYDLMINPADIDPRIPVGYQTISKSEAKQRVEAGLAHYGKVAAFWPYSEKTPLWNVVSKPYLHNMGWLTLEEIKQALDHFKLPLDDVDIEFRALMQAMEVFDQESSPMEVRLTFWFES</sequence>
<dbReference type="EMBL" id="CP037452">
    <property type="protein sequence ID" value="QDV50283.1"/>
    <property type="molecule type" value="Genomic_DNA"/>
</dbReference>
<dbReference type="Proteomes" id="UP000318313">
    <property type="component" value="Chromosome"/>
</dbReference>
<protein>
    <submittedName>
        <fullName evidence="1">Uncharacterized protein</fullName>
    </submittedName>
</protein>
<name>A0A518IAZ4_9PLAN</name>
<organism evidence="1 2">
    <name type="scientific">Gimesia fumaroli</name>
    <dbReference type="NCBI Taxonomy" id="2527976"/>
    <lineage>
        <taxon>Bacteria</taxon>
        <taxon>Pseudomonadati</taxon>
        <taxon>Planctomycetota</taxon>
        <taxon>Planctomycetia</taxon>
        <taxon>Planctomycetales</taxon>
        <taxon>Planctomycetaceae</taxon>
        <taxon>Gimesia</taxon>
    </lineage>
</organism>
<dbReference type="KEGG" id="gfm:Enr17x_23210"/>
<proteinExistence type="predicted"/>
<accession>A0A518IAZ4</accession>
<keyword evidence="2" id="KW-1185">Reference proteome</keyword>
<evidence type="ECO:0000313" key="2">
    <source>
        <dbReference type="Proteomes" id="UP000318313"/>
    </source>
</evidence>